<proteinExistence type="predicted"/>
<dbReference type="EMBL" id="ABEU02000014">
    <property type="protein sequence ID" value="PNR41341.1"/>
    <property type="molecule type" value="Genomic_DNA"/>
</dbReference>
<dbReference type="EnsemblPlants" id="Pp3c14_19870V3.1">
    <property type="protein sequence ID" value="Pp3c14_19870V3.1"/>
    <property type="gene ID" value="Pp3c14_19870"/>
</dbReference>
<dbReference type="RefSeq" id="XP_024393694.1">
    <property type="nucleotide sequence ID" value="XM_024537926.2"/>
</dbReference>
<evidence type="ECO:0000313" key="4">
    <source>
        <dbReference type="Proteomes" id="UP000006727"/>
    </source>
</evidence>
<dbReference type="KEGG" id="ppp:112291007"/>
<dbReference type="OrthoDB" id="1930104at2759"/>
<evidence type="ECO:0000313" key="2">
    <source>
        <dbReference type="EMBL" id="PNR41341.1"/>
    </source>
</evidence>
<evidence type="ECO:0008006" key="5">
    <source>
        <dbReference type="Google" id="ProtNLM"/>
    </source>
</evidence>
<dbReference type="OMA" id="RCGFEIH"/>
<name>A9RXE9_PHYPA</name>
<dbReference type="GeneID" id="112291007"/>
<protein>
    <recommendedName>
        <fullName evidence="5">Ribosome-binding factor A</fullName>
    </recommendedName>
</protein>
<dbReference type="AlphaFoldDB" id="A9RXE9"/>
<dbReference type="Pfam" id="PF02033">
    <property type="entry name" value="RBFA"/>
    <property type="match status" value="1"/>
</dbReference>
<gene>
    <name evidence="3" type="primary">LOC112291007</name>
    <name evidence="2" type="ORF">PHYPA_018744</name>
</gene>
<dbReference type="InterPro" id="IPR015946">
    <property type="entry name" value="KH_dom-like_a/b"/>
</dbReference>
<dbReference type="InterPro" id="IPR000238">
    <property type="entry name" value="RbfA"/>
</dbReference>
<dbReference type="eggNOG" id="ENOG502SYRZ">
    <property type="taxonomic scope" value="Eukaryota"/>
</dbReference>
<evidence type="ECO:0000313" key="3">
    <source>
        <dbReference type="EnsemblPlants" id="Pp3c14_19870V3.1"/>
    </source>
</evidence>
<dbReference type="Gramene" id="Pp3c14_19870V3.4">
    <property type="protein sequence ID" value="Pp3c14_19870V3.4"/>
    <property type="gene ID" value="Pp3c14_19870"/>
</dbReference>
<sequence length="168" mass="18841">MLRSLLETTIGHSRHNVCPDRHLLRVLNGSQGFSSSQSPKRPGDRKGGKNGQASIRQNRLASEVKAIISAALQQGPCNVPLLQRCGFEIHQVKMSRDLRKAFVLWKALPGMHQTVQKELNSQGKRLRSMVFHHLNMPFSPAIEFLQDKVNPQAQAIDDILSKLDEESD</sequence>
<dbReference type="GO" id="GO:0006364">
    <property type="term" value="P:rRNA processing"/>
    <property type="evidence" value="ECO:0007669"/>
    <property type="project" value="InterPro"/>
</dbReference>
<reference evidence="2 4" key="2">
    <citation type="journal article" date="2018" name="Plant J.">
        <title>The Physcomitrella patens chromosome-scale assembly reveals moss genome structure and evolution.</title>
        <authorList>
            <person name="Lang D."/>
            <person name="Ullrich K.K."/>
            <person name="Murat F."/>
            <person name="Fuchs J."/>
            <person name="Jenkins J."/>
            <person name="Haas F.B."/>
            <person name="Piednoel M."/>
            <person name="Gundlach H."/>
            <person name="Van Bel M."/>
            <person name="Meyberg R."/>
            <person name="Vives C."/>
            <person name="Morata J."/>
            <person name="Symeonidi A."/>
            <person name="Hiss M."/>
            <person name="Muchero W."/>
            <person name="Kamisugi Y."/>
            <person name="Saleh O."/>
            <person name="Blanc G."/>
            <person name="Decker E.L."/>
            <person name="van Gessel N."/>
            <person name="Grimwood J."/>
            <person name="Hayes R.D."/>
            <person name="Graham S.W."/>
            <person name="Gunter L.E."/>
            <person name="McDaniel S.F."/>
            <person name="Hoernstein S.N.W."/>
            <person name="Larsson A."/>
            <person name="Li F.W."/>
            <person name="Perroud P.F."/>
            <person name="Phillips J."/>
            <person name="Ranjan P."/>
            <person name="Rokshar D.S."/>
            <person name="Rothfels C.J."/>
            <person name="Schneider L."/>
            <person name="Shu S."/>
            <person name="Stevenson D.W."/>
            <person name="Thummler F."/>
            <person name="Tillich M."/>
            <person name="Villarreal Aguilar J.C."/>
            <person name="Widiez T."/>
            <person name="Wong G.K."/>
            <person name="Wymore A."/>
            <person name="Zhang Y."/>
            <person name="Zimmer A.D."/>
            <person name="Quatrano R.S."/>
            <person name="Mayer K.F.X."/>
            <person name="Goodstein D."/>
            <person name="Casacuberta J.M."/>
            <person name="Vandepoele K."/>
            <person name="Reski R."/>
            <person name="Cuming A.C."/>
            <person name="Tuskan G.A."/>
            <person name="Maumus F."/>
            <person name="Salse J."/>
            <person name="Schmutz J."/>
            <person name="Rensing S.A."/>
        </authorList>
    </citation>
    <scope>NUCLEOTIDE SEQUENCE [LARGE SCALE GENOMIC DNA]</scope>
    <source>
        <strain evidence="3 4">cv. Gransden 2004</strain>
    </source>
</reference>
<reference evidence="2 4" key="1">
    <citation type="journal article" date="2008" name="Science">
        <title>The Physcomitrella genome reveals evolutionary insights into the conquest of land by plants.</title>
        <authorList>
            <person name="Rensing S."/>
            <person name="Lang D."/>
            <person name="Zimmer A."/>
            <person name="Terry A."/>
            <person name="Salamov A."/>
            <person name="Shapiro H."/>
            <person name="Nishiyama T."/>
            <person name="Perroud P.-F."/>
            <person name="Lindquist E."/>
            <person name="Kamisugi Y."/>
            <person name="Tanahashi T."/>
            <person name="Sakakibara K."/>
            <person name="Fujita T."/>
            <person name="Oishi K."/>
            <person name="Shin-I T."/>
            <person name="Kuroki Y."/>
            <person name="Toyoda A."/>
            <person name="Suzuki Y."/>
            <person name="Hashimoto A."/>
            <person name="Yamaguchi K."/>
            <person name="Sugano A."/>
            <person name="Kohara Y."/>
            <person name="Fujiyama A."/>
            <person name="Anterola A."/>
            <person name="Aoki S."/>
            <person name="Ashton N."/>
            <person name="Barbazuk W.B."/>
            <person name="Barker E."/>
            <person name="Bennetzen J."/>
            <person name="Bezanilla M."/>
            <person name="Blankenship R."/>
            <person name="Cho S.H."/>
            <person name="Dutcher S."/>
            <person name="Estelle M."/>
            <person name="Fawcett J.A."/>
            <person name="Gundlach H."/>
            <person name="Hanada K."/>
            <person name="Heyl A."/>
            <person name="Hicks K.A."/>
            <person name="Hugh J."/>
            <person name="Lohr M."/>
            <person name="Mayer K."/>
            <person name="Melkozernov A."/>
            <person name="Murata T."/>
            <person name="Nelson D."/>
            <person name="Pils B."/>
            <person name="Prigge M."/>
            <person name="Reiss B."/>
            <person name="Renner T."/>
            <person name="Rombauts S."/>
            <person name="Rushton P."/>
            <person name="Sanderfoot A."/>
            <person name="Schween G."/>
            <person name="Shiu S.-H."/>
            <person name="Stueber K."/>
            <person name="Theodoulou F.L."/>
            <person name="Tu H."/>
            <person name="Van de Peer Y."/>
            <person name="Verrier P.J."/>
            <person name="Waters E."/>
            <person name="Wood A."/>
            <person name="Yang L."/>
            <person name="Cove D."/>
            <person name="Cuming A."/>
            <person name="Hasebe M."/>
            <person name="Lucas S."/>
            <person name="Mishler D.B."/>
            <person name="Reski R."/>
            <person name="Grigoriev I."/>
            <person name="Quatrano R.S."/>
            <person name="Boore J.L."/>
        </authorList>
    </citation>
    <scope>NUCLEOTIDE SEQUENCE [LARGE SCALE GENOMIC DNA]</scope>
    <source>
        <strain evidence="3 4">cv. Gransden 2004</strain>
    </source>
</reference>
<dbReference type="Gramene" id="Pp3c14_19870V3.2">
    <property type="protein sequence ID" value="Pp3c14_19870V3.2"/>
    <property type="gene ID" value="Pp3c14_19870"/>
</dbReference>
<dbReference type="EnsemblPlants" id="Pp3c14_19870V3.4">
    <property type="protein sequence ID" value="Pp3c14_19870V3.4"/>
    <property type="gene ID" value="Pp3c14_19870"/>
</dbReference>
<dbReference type="EnsemblPlants" id="Pp3c14_19870V3.2">
    <property type="protein sequence ID" value="Pp3c14_19870V3.2"/>
    <property type="gene ID" value="Pp3c14_19870"/>
</dbReference>
<evidence type="ECO:0000256" key="1">
    <source>
        <dbReference type="SAM" id="MobiDB-lite"/>
    </source>
</evidence>
<reference evidence="3" key="3">
    <citation type="submission" date="2020-12" db="UniProtKB">
        <authorList>
            <consortium name="EnsemblPlants"/>
        </authorList>
    </citation>
    <scope>IDENTIFICATION</scope>
</reference>
<dbReference type="Gramene" id="Pp3c14_19870V3.1">
    <property type="protein sequence ID" value="Pp3c14_19870V3.1"/>
    <property type="gene ID" value="Pp3c14_19870"/>
</dbReference>
<organism evidence="2">
    <name type="scientific">Physcomitrium patens</name>
    <name type="common">Spreading-leaved earth moss</name>
    <name type="synonym">Physcomitrella patens</name>
    <dbReference type="NCBI Taxonomy" id="3218"/>
    <lineage>
        <taxon>Eukaryota</taxon>
        <taxon>Viridiplantae</taxon>
        <taxon>Streptophyta</taxon>
        <taxon>Embryophyta</taxon>
        <taxon>Bryophyta</taxon>
        <taxon>Bryophytina</taxon>
        <taxon>Bryopsida</taxon>
        <taxon>Funariidae</taxon>
        <taxon>Funariales</taxon>
        <taxon>Funariaceae</taxon>
        <taxon>Physcomitrium</taxon>
    </lineage>
</organism>
<feature type="compositionally biased region" description="Polar residues" evidence="1">
    <location>
        <begin position="30"/>
        <end position="39"/>
    </location>
</feature>
<dbReference type="HOGENOM" id="CLU_1589196_0_0_1"/>
<dbReference type="Gramene" id="Pp3c14_19870V3.3">
    <property type="protein sequence ID" value="Pp3c14_19870V3.3"/>
    <property type="gene ID" value="Pp3c14_19870"/>
</dbReference>
<feature type="region of interest" description="Disordered" evidence="1">
    <location>
        <begin position="30"/>
        <end position="55"/>
    </location>
</feature>
<dbReference type="Proteomes" id="UP000006727">
    <property type="component" value="Chromosome 14"/>
</dbReference>
<dbReference type="Gene3D" id="3.30.300.20">
    <property type="match status" value="1"/>
</dbReference>
<dbReference type="InterPro" id="IPR023799">
    <property type="entry name" value="RbfA_dom_sf"/>
</dbReference>
<dbReference type="PaxDb" id="3218-PP1S34_139V6.1"/>
<keyword evidence="4" id="KW-1185">Reference proteome</keyword>
<dbReference type="EnsemblPlants" id="Pp3c14_19870V3.3">
    <property type="protein sequence ID" value="Pp3c14_19870V3.3"/>
    <property type="gene ID" value="Pp3c14_19870"/>
</dbReference>
<accession>A9RXE9</accession>
<dbReference type="SUPFAM" id="SSF89919">
    <property type="entry name" value="Ribosome-binding factor A, RbfA"/>
    <property type="match status" value="1"/>
</dbReference>